<dbReference type="InterPro" id="IPR007111">
    <property type="entry name" value="NACHT_NTPase"/>
</dbReference>
<dbReference type="GeneID" id="136080888"/>
<dbReference type="SUPFAM" id="SSF52540">
    <property type="entry name" value="P-loop containing nucleoside triphosphate hydrolases"/>
    <property type="match status" value="1"/>
</dbReference>
<dbReference type="RefSeq" id="XP_065654349.1">
    <property type="nucleotide sequence ID" value="XM_065798277.1"/>
</dbReference>
<evidence type="ECO:0000313" key="7">
    <source>
        <dbReference type="RefSeq" id="XP_065654349.1"/>
    </source>
</evidence>
<feature type="domain" description="NACHT" evidence="4">
    <location>
        <begin position="33"/>
        <end position="189"/>
    </location>
</feature>
<keyword evidence="3" id="KW-0677">Repeat</keyword>
<protein>
    <submittedName>
        <fullName evidence="6 7">NACHT, LRR and PYD domains-containing protein 3-like isoform X3</fullName>
    </submittedName>
</protein>
<accession>A0ABM4BYM9</accession>
<evidence type="ECO:0000256" key="2">
    <source>
        <dbReference type="ARBA" id="ARBA00022490"/>
    </source>
</evidence>
<dbReference type="Proteomes" id="UP001652625">
    <property type="component" value="Chromosome 05"/>
</dbReference>
<dbReference type="InterPro" id="IPR050637">
    <property type="entry name" value="NLRP_innate_immun_reg"/>
</dbReference>
<proteinExistence type="predicted"/>
<evidence type="ECO:0000256" key="1">
    <source>
        <dbReference type="ARBA" id="ARBA00004496"/>
    </source>
</evidence>
<dbReference type="PANTHER" id="PTHR45690:SF19">
    <property type="entry name" value="NACHT, LRR AND PYD DOMAINS-CONTAINING PROTEIN 3"/>
    <property type="match status" value="1"/>
</dbReference>
<dbReference type="Gene3D" id="3.40.50.300">
    <property type="entry name" value="P-loop containing nucleotide triphosphate hydrolases"/>
    <property type="match status" value="1"/>
</dbReference>
<dbReference type="Pfam" id="PF05729">
    <property type="entry name" value="NACHT"/>
    <property type="match status" value="1"/>
</dbReference>
<name>A0ABM4BYM9_HYDVU</name>
<evidence type="ECO:0000313" key="6">
    <source>
        <dbReference type="RefSeq" id="XP_065654348.1"/>
    </source>
</evidence>
<dbReference type="RefSeq" id="XP_065654350.1">
    <property type="nucleotide sequence ID" value="XM_065798278.1"/>
</dbReference>
<keyword evidence="5" id="KW-1185">Reference proteome</keyword>
<evidence type="ECO:0000256" key="3">
    <source>
        <dbReference type="ARBA" id="ARBA00022737"/>
    </source>
</evidence>
<dbReference type="PANTHER" id="PTHR45690">
    <property type="entry name" value="NACHT, LRR AND PYD DOMAINS-CONTAINING PROTEIN 12"/>
    <property type="match status" value="1"/>
</dbReference>
<dbReference type="RefSeq" id="XP_065654348.1">
    <property type="nucleotide sequence ID" value="XM_065798276.1"/>
</dbReference>
<dbReference type="InterPro" id="IPR027417">
    <property type="entry name" value="P-loop_NTPase"/>
</dbReference>
<reference evidence="6 7" key="1">
    <citation type="submission" date="2025-05" db="UniProtKB">
        <authorList>
            <consortium name="RefSeq"/>
        </authorList>
    </citation>
    <scope>IDENTIFICATION</scope>
</reference>
<organism evidence="5 7">
    <name type="scientific">Hydra vulgaris</name>
    <name type="common">Hydra</name>
    <name type="synonym">Hydra attenuata</name>
    <dbReference type="NCBI Taxonomy" id="6087"/>
    <lineage>
        <taxon>Eukaryota</taxon>
        <taxon>Metazoa</taxon>
        <taxon>Cnidaria</taxon>
        <taxon>Hydrozoa</taxon>
        <taxon>Hydroidolina</taxon>
        <taxon>Anthoathecata</taxon>
        <taxon>Aplanulata</taxon>
        <taxon>Hydridae</taxon>
        <taxon>Hydra</taxon>
    </lineage>
</organism>
<evidence type="ECO:0000313" key="8">
    <source>
        <dbReference type="RefSeq" id="XP_065654350.1"/>
    </source>
</evidence>
<evidence type="ECO:0000259" key="4">
    <source>
        <dbReference type="Pfam" id="PF05729"/>
    </source>
</evidence>
<evidence type="ECO:0000313" key="5">
    <source>
        <dbReference type="Proteomes" id="UP001652625"/>
    </source>
</evidence>
<gene>
    <name evidence="6 7 8" type="primary">LOC136080888</name>
</gene>
<sequence length="611" mass="71935">MDVCCIERNDFLEKQMSYTPIPYSEIFMNEKSVILISGIAGIGKTWLLRKCLLDWSNNLIWKNVALVFYLECRRLNQHQNVSNVNELLSVFYYDIINNFNIGNHTALFLIDGLDEFKYLNEFLNPSVCCKYPIVNAIAEIQKCKHVVAGRVYAIDQYQSISKEHSDKLSIQIMGFNENEINNFVESNVKEEKKEVVKATLKKSPIAKAMASVPFYLSSMCIIISDSKNIYTNSFLTITDLYANIFLYFLQKHVINNNKLLYEIMEENFNKKCLLNICKIAYELFVENKVIFSKEEIQNFISDFDKYNLFGFIEKIETNLGCHYQFVHLTIMEFCASVYAYNCFSNKEIMANKKLKSCLSIICGLTNKSQNSLLKFLVNLNPLKRSFIESLPLFSNFGNWFSKKKSIDCTKSIWILDRLSESISLLRSDDCNLFYECFYESQSSFTDEILLIIDKQKLWRIKIGDGKTSYETSCDYYFINHYIKSGSKLSSLSVFKDVLSDDEKKLLIQCSTYVHSVDFYCPIKLDRWIPKNKIQELGIWISDYLITKKDFEESFLPWIYLCEGLILFLHNDIDFIEHIYKWIRCLNIKWFRIRYREKDFYNLDELKIFMTL</sequence>
<comment type="subcellular location">
    <subcellularLocation>
        <location evidence="1">Cytoplasm</location>
    </subcellularLocation>
</comment>
<keyword evidence="2" id="KW-0963">Cytoplasm</keyword>